<dbReference type="CDD" id="cd22761">
    <property type="entry name" value="OTU_OTUD6"/>
    <property type="match status" value="1"/>
</dbReference>
<dbReference type="InterPro" id="IPR003323">
    <property type="entry name" value="OTU_dom"/>
</dbReference>
<dbReference type="HOGENOM" id="CLU_034963_0_0_1"/>
<keyword evidence="3" id="KW-0645">Protease</keyword>
<evidence type="ECO:0000256" key="4">
    <source>
        <dbReference type="ARBA" id="ARBA00022786"/>
    </source>
</evidence>
<dbReference type="KEGG" id="lgi:LOTGIDRAFT_117619"/>
<dbReference type="PROSITE" id="PS50802">
    <property type="entry name" value="OTU"/>
    <property type="match status" value="1"/>
</dbReference>
<organism evidence="9 10">
    <name type="scientific">Lottia gigantea</name>
    <name type="common">Giant owl limpet</name>
    <dbReference type="NCBI Taxonomy" id="225164"/>
    <lineage>
        <taxon>Eukaryota</taxon>
        <taxon>Metazoa</taxon>
        <taxon>Spiralia</taxon>
        <taxon>Lophotrochozoa</taxon>
        <taxon>Mollusca</taxon>
        <taxon>Gastropoda</taxon>
        <taxon>Patellogastropoda</taxon>
        <taxon>Lottioidea</taxon>
        <taxon>Lottiidae</taxon>
        <taxon>Lottia</taxon>
    </lineage>
</organism>
<keyword evidence="10" id="KW-1185">Reference proteome</keyword>
<dbReference type="GO" id="GO:0004843">
    <property type="term" value="F:cysteine-type deubiquitinase activity"/>
    <property type="evidence" value="ECO:0007669"/>
    <property type="project" value="UniProtKB-EC"/>
</dbReference>
<dbReference type="InterPro" id="IPR038765">
    <property type="entry name" value="Papain-like_cys_pep_sf"/>
</dbReference>
<dbReference type="InterPro" id="IPR049772">
    <property type="entry name" value="OTU_OTUD6"/>
</dbReference>
<feature type="compositionally biased region" description="Basic and acidic residues" evidence="7">
    <location>
        <begin position="47"/>
        <end position="73"/>
    </location>
</feature>
<dbReference type="FunFam" id="3.90.70.80:FF:000003">
    <property type="entry name" value="OTU domain-containing protein 6B"/>
    <property type="match status" value="1"/>
</dbReference>
<protein>
    <recommendedName>
        <fullName evidence="2">ubiquitinyl hydrolase 1</fullName>
        <ecNumber evidence="2">3.4.19.12</ecNumber>
    </recommendedName>
</protein>
<dbReference type="AlphaFoldDB" id="V4AJT5"/>
<dbReference type="Pfam" id="PF02338">
    <property type="entry name" value="OTU"/>
    <property type="match status" value="1"/>
</dbReference>
<feature type="compositionally biased region" description="Basic residues" evidence="7">
    <location>
        <begin position="94"/>
        <end position="106"/>
    </location>
</feature>
<dbReference type="GO" id="GO:0006508">
    <property type="term" value="P:proteolysis"/>
    <property type="evidence" value="ECO:0007669"/>
    <property type="project" value="UniProtKB-KW"/>
</dbReference>
<evidence type="ECO:0000256" key="2">
    <source>
        <dbReference type="ARBA" id="ARBA00012759"/>
    </source>
</evidence>
<feature type="compositionally biased region" description="Basic residues" evidence="7">
    <location>
        <begin position="34"/>
        <end position="46"/>
    </location>
</feature>
<gene>
    <name evidence="9" type="ORF">LOTGIDRAFT_117619</name>
</gene>
<feature type="domain" description="OTU" evidence="8">
    <location>
        <begin position="147"/>
        <end position="286"/>
    </location>
</feature>
<evidence type="ECO:0000259" key="8">
    <source>
        <dbReference type="PROSITE" id="PS50802"/>
    </source>
</evidence>
<evidence type="ECO:0000256" key="6">
    <source>
        <dbReference type="ARBA" id="ARBA00022807"/>
    </source>
</evidence>
<evidence type="ECO:0000256" key="7">
    <source>
        <dbReference type="SAM" id="MobiDB-lite"/>
    </source>
</evidence>
<evidence type="ECO:0000313" key="9">
    <source>
        <dbReference type="EMBL" id="ESO94985.1"/>
    </source>
</evidence>
<dbReference type="GeneID" id="20231518"/>
<keyword evidence="4" id="KW-0833">Ubl conjugation pathway</keyword>
<dbReference type="EC" id="3.4.19.12" evidence="2"/>
<evidence type="ECO:0000256" key="5">
    <source>
        <dbReference type="ARBA" id="ARBA00022801"/>
    </source>
</evidence>
<comment type="catalytic activity">
    <reaction evidence="1">
        <text>Thiol-dependent hydrolysis of ester, thioester, amide, peptide and isopeptide bonds formed by the C-terminal Gly of ubiquitin (a 76-residue protein attached to proteins as an intracellular targeting signal).</text>
        <dbReference type="EC" id="3.4.19.12"/>
    </reaction>
</comment>
<feature type="compositionally biased region" description="Acidic residues" evidence="7">
    <location>
        <begin position="1"/>
        <end position="15"/>
    </location>
</feature>
<feature type="compositionally biased region" description="Basic and acidic residues" evidence="7">
    <location>
        <begin position="16"/>
        <end position="28"/>
    </location>
</feature>
<proteinExistence type="predicted"/>
<dbReference type="PANTHER" id="PTHR12419:SF10">
    <property type="entry name" value="DEUBIQUITINASE OTUD6B"/>
    <property type="match status" value="1"/>
</dbReference>
<accession>V4AJT5</accession>
<dbReference type="OMA" id="YELGAHY"/>
<dbReference type="PANTHER" id="PTHR12419">
    <property type="entry name" value="OTU DOMAIN CONTAINING PROTEIN"/>
    <property type="match status" value="1"/>
</dbReference>
<reference evidence="9 10" key="1">
    <citation type="journal article" date="2013" name="Nature">
        <title>Insights into bilaterian evolution from three spiralian genomes.</title>
        <authorList>
            <person name="Simakov O."/>
            <person name="Marletaz F."/>
            <person name="Cho S.J."/>
            <person name="Edsinger-Gonzales E."/>
            <person name="Havlak P."/>
            <person name="Hellsten U."/>
            <person name="Kuo D.H."/>
            <person name="Larsson T."/>
            <person name="Lv J."/>
            <person name="Arendt D."/>
            <person name="Savage R."/>
            <person name="Osoegawa K."/>
            <person name="de Jong P."/>
            <person name="Grimwood J."/>
            <person name="Chapman J.A."/>
            <person name="Shapiro H."/>
            <person name="Aerts A."/>
            <person name="Otillar R.P."/>
            <person name="Terry A.Y."/>
            <person name="Boore J.L."/>
            <person name="Grigoriev I.V."/>
            <person name="Lindberg D.R."/>
            <person name="Seaver E.C."/>
            <person name="Weisblat D.A."/>
            <person name="Putnam N.H."/>
            <person name="Rokhsar D.S."/>
        </authorList>
    </citation>
    <scope>NUCLEOTIDE SEQUENCE [LARGE SCALE GENOMIC DNA]</scope>
</reference>
<dbReference type="Gene3D" id="3.90.70.80">
    <property type="match status" value="1"/>
</dbReference>
<feature type="region of interest" description="Disordered" evidence="7">
    <location>
        <begin position="1"/>
        <end position="117"/>
    </location>
</feature>
<dbReference type="Proteomes" id="UP000030746">
    <property type="component" value="Unassembled WGS sequence"/>
</dbReference>
<name>V4AJT5_LOTGI</name>
<feature type="compositionally biased region" description="Basic and acidic residues" evidence="7">
    <location>
        <begin position="107"/>
        <end position="117"/>
    </location>
</feature>
<dbReference type="OrthoDB" id="415023at2759"/>
<dbReference type="EMBL" id="KB201701">
    <property type="protein sequence ID" value="ESO94985.1"/>
    <property type="molecule type" value="Genomic_DNA"/>
</dbReference>
<sequence>MDDENVSDGSIEEETILERHRREKKELLAEITKIRHSSKSDKKKKKESQEQIARLENELKERHEREIEEDKTNQSELGDDQAIEPQESAEVTKLKKKMAKAQKRRDNKAAKNRERDAALKQQEIDNLTGKRHLEIQKIKQLLAKKKLKIFEIPSDGNCLYNAVSHQMQNEHNAKLTNNSLRRQTADYMKSNEDNFIPFLTRQDTGDCYTHEEYEKYCEDIANTSAWAGHLEIQAISSILNCRIEIVQSEGSPIILGEEYTDNFTLVLPYHRHIYGLGEHYNSVEPISGSDEVDQS</sequence>
<dbReference type="GO" id="GO:0016579">
    <property type="term" value="P:protein deubiquitination"/>
    <property type="evidence" value="ECO:0007669"/>
    <property type="project" value="TreeGrafter"/>
</dbReference>
<keyword evidence="6" id="KW-0788">Thiol protease</keyword>
<dbReference type="CTD" id="20231518"/>
<evidence type="ECO:0000256" key="1">
    <source>
        <dbReference type="ARBA" id="ARBA00000707"/>
    </source>
</evidence>
<evidence type="ECO:0000256" key="3">
    <source>
        <dbReference type="ARBA" id="ARBA00022670"/>
    </source>
</evidence>
<dbReference type="RefSeq" id="XP_009054187.1">
    <property type="nucleotide sequence ID" value="XM_009055939.1"/>
</dbReference>
<dbReference type="InterPro" id="IPR050704">
    <property type="entry name" value="Peptidase_C85-like"/>
</dbReference>
<evidence type="ECO:0000313" key="10">
    <source>
        <dbReference type="Proteomes" id="UP000030746"/>
    </source>
</evidence>
<dbReference type="SUPFAM" id="SSF54001">
    <property type="entry name" value="Cysteine proteinases"/>
    <property type="match status" value="1"/>
</dbReference>
<dbReference type="STRING" id="225164.V4AJT5"/>
<keyword evidence="5" id="KW-0378">Hydrolase</keyword>